<evidence type="ECO:0000256" key="1">
    <source>
        <dbReference type="SAM" id="MobiDB-lite"/>
    </source>
</evidence>
<feature type="region of interest" description="Disordered" evidence="1">
    <location>
        <begin position="349"/>
        <end position="467"/>
    </location>
</feature>
<evidence type="ECO:0000313" key="4">
    <source>
        <dbReference type="Proteomes" id="UP000800082"/>
    </source>
</evidence>
<protein>
    <submittedName>
        <fullName evidence="3">DDE-domain-containing protein</fullName>
    </submittedName>
</protein>
<sequence length="467" mass="53484">MDEKGFMIGVIGRSKRVFNKLQYERKEVRQSIQAGNREWVTVLACVCADGSALPPGIIYEAAGPAIRSSWVDDIKPEQHSAHFTTSPTGWTNNNVGLAWLEQVFDRYTKQKSRVQYRLLVVDGHGSYITMEFIKCCDDHRILLAILSPHSTQTLQPLDVVCFAPLAHFYTIELTEYLQQSLGWLPVKKGDFFPLFWRAWVKSFTESTVLSSFRVTGICPPDSSQVLDRFTHGTPEAAESSDSSTSVYSGDDWVKVQSLIKAAVKDNDSRETRKLHRTLHHLSVQNQLIHHELQGLKEAVKTKNKHNKKPKVLPLQREQEYWSEVTFWSPTKRREAEERYQLQQQQEEREELAKVEQRQARDKKKQAQEGEKEERRVAREERKKVQEKERAEQAAEKQRQKDAHNAAKPIQLSQTGKKRASLLSIQKSKRQKRVVDAVGGAQAQEASSSQPPVTTSRGRSVRLPSKFK</sequence>
<dbReference type="AlphaFoldDB" id="A0A6A5RIP3"/>
<dbReference type="Pfam" id="PF03184">
    <property type="entry name" value="DDE_1"/>
    <property type="match status" value="1"/>
</dbReference>
<dbReference type="PANTHER" id="PTHR19303">
    <property type="entry name" value="TRANSPOSON"/>
    <property type="match status" value="1"/>
</dbReference>
<evidence type="ECO:0000259" key="2">
    <source>
        <dbReference type="Pfam" id="PF03184"/>
    </source>
</evidence>
<organism evidence="3 4">
    <name type="scientific">Didymella exigua CBS 183.55</name>
    <dbReference type="NCBI Taxonomy" id="1150837"/>
    <lineage>
        <taxon>Eukaryota</taxon>
        <taxon>Fungi</taxon>
        <taxon>Dikarya</taxon>
        <taxon>Ascomycota</taxon>
        <taxon>Pezizomycotina</taxon>
        <taxon>Dothideomycetes</taxon>
        <taxon>Pleosporomycetidae</taxon>
        <taxon>Pleosporales</taxon>
        <taxon>Pleosporineae</taxon>
        <taxon>Didymellaceae</taxon>
        <taxon>Didymella</taxon>
    </lineage>
</organism>
<dbReference type="Proteomes" id="UP000800082">
    <property type="component" value="Unassembled WGS sequence"/>
</dbReference>
<feature type="domain" description="DDE-1" evidence="2">
    <location>
        <begin position="37"/>
        <end position="210"/>
    </location>
</feature>
<dbReference type="EMBL" id="ML978972">
    <property type="protein sequence ID" value="KAF1927469.1"/>
    <property type="molecule type" value="Genomic_DNA"/>
</dbReference>
<feature type="compositionally biased region" description="Basic and acidic residues" evidence="1">
    <location>
        <begin position="350"/>
        <end position="404"/>
    </location>
</feature>
<dbReference type="InterPro" id="IPR050863">
    <property type="entry name" value="CenT-Element_Derived"/>
</dbReference>
<dbReference type="RefSeq" id="XP_033447721.1">
    <property type="nucleotide sequence ID" value="XM_033590050.1"/>
</dbReference>
<feature type="compositionally biased region" description="Polar residues" evidence="1">
    <location>
        <begin position="443"/>
        <end position="457"/>
    </location>
</feature>
<name>A0A6A5RIP3_9PLEO</name>
<dbReference type="GO" id="GO:0005634">
    <property type="term" value="C:nucleus"/>
    <property type="evidence" value="ECO:0007669"/>
    <property type="project" value="TreeGrafter"/>
</dbReference>
<reference evidence="3" key="1">
    <citation type="journal article" date="2020" name="Stud. Mycol.">
        <title>101 Dothideomycetes genomes: a test case for predicting lifestyles and emergence of pathogens.</title>
        <authorList>
            <person name="Haridas S."/>
            <person name="Albert R."/>
            <person name="Binder M."/>
            <person name="Bloem J."/>
            <person name="Labutti K."/>
            <person name="Salamov A."/>
            <person name="Andreopoulos B."/>
            <person name="Baker S."/>
            <person name="Barry K."/>
            <person name="Bills G."/>
            <person name="Bluhm B."/>
            <person name="Cannon C."/>
            <person name="Castanera R."/>
            <person name="Culley D."/>
            <person name="Daum C."/>
            <person name="Ezra D."/>
            <person name="Gonzalez J."/>
            <person name="Henrissat B."/>
            <person name="Kuo A."/>
            <person name="Liang C."/>
            <person name="Lipzen A."/>
            <person name="Lutzoni F."/>
            <person name="Magnuson J."/>
            <person name="Mondo S."/>
            <person name="Nolan M."/>
            <person name="Ohm R."/>
            <person name="Pangilinan J."/>
            <person name="Park H.-J."/>
            <person name="Ramirez L."/>
            <person name="Alfaro M."/>
            <person name="Sun H."/>
            <person name="Tritt A."/>
            <person name="Yoshinaga Y."/>
            <person name="Zwiers L.-H."/>
            <person name="Turgeon B."/>
            <person name="Goodwin S."/>
            <person name="Spatafora J."/>
            <person name="Crous P."/>
            <person name="Grigoriev I."/>
        </authorList>
    </citation>
    <scope>NUCLEOTIDE SEQUENCE</scope>
    <source>
        <strain evidence="3">CBS 183.55</strain>
    </source>
</reference>
<keyword evidence="4" id="KW-1185">Reference proteome</keyword>
<dbReference type="GeneID" id="54347705"/>
<accession>A0A6A5RIP3</accession>
<dbReference type="InterPro" id="IPR004875">
    <property type="entry name" value="DDE_SF_endonuclease_dom"/>
</dbReference>
<evidence type="ECO:0000313" key="3">
    <source>
        <dbReference type="EMBL" id="KAF1927469.1"/>
    </source>
</evidence>
<dbReference type="OrthoDB" id="3695345at2759"/>
<dbReference type="GO" id="GO:0003677">
    <property type="term" value="F:DNA binding"/>
    <property type="evidence" value="ECO:0007669"/>
    <property type="project" value="TreeGrafter"/>
</dbReference>
<proteinExistence type="predicted"/>
<gene>
    <name evidence="3" type="ORF">M421DRAFT_393933</name>
</gene>
<dbReference type="PANTHER" id="PTHR19303:SF74">
    <property type="entry name" value="POGO TRANSPOSABLE ELEMENT WITH KRAB DOMAIN"/>
    <property type="match status" value="1"/>
</dbReference>